<keyword evidence="2" id="KW-1185">Reference proteome</keyword>
<evidence type="ECO:0000313" key="2">
    <source>
        <dbReference type="Proteomes" id="UP001589833"/>
    </source>
</evidence>
<evidence type="ECO:0008006" key="3">
    <source>
        <dbReference type="Google" id="ProtNLM"/>
    </source>
</evidence>
<dbReference type="RefSeq" id="WP_273847058.1">
    <property type="nucleotide sequence ID" value="NZ_JAQQWT010000021.1"/>
</dbReference>
<dbReference type="EMBL" id="JBHLTR010000026">
    <property type="protein sequence ID" value="MFC0560435.1"/>
    <property type="molecule type" value="Genomic_DNA"/>
</dbReference>
<evidence type="ECO:0000313" key="1">
    <source>
        <dbReference type="EMBL" id="MFC0560435.1"/>
    </source>
</evidence>
<protein>
    <recommendedName>
        <fullName evidence="3">YneQ</fullName>
    </recommendedName>
</protein>
<sequence length="103" mass="12181">MAFGINKSMLNEWKAVAEQGDIAFLTHYWLDERFPDCTTVTKVACSDRDKLVRWGQKYGLKPEWIHERKGYPHFDLLGEWQENILTKEGKLEQLTNLVRRFHG</sequence>
<organism evidence="1 2">
    <name type="scientific">Halalkalibacter alkalisediminis</name>
    <dbReference type="NCBI Taxonomy" id="935616"/>
    <lineage>
        <taxon>Bacteria</taxon>
        <taxon>Bacillati</taxon>
        <taxon>Bacillota</taxon>
        <taxon>Bacilli</taxon>
        <taxon>Bacillales</taxon>
        <taxon>Bacillaceae</taxon>
        <taxon>Halalkalibacter</taxon>
    </lineage>
</organism>
<dbReference type="Proteomes" id="UP001589833">
    <property type="component" value="Unassembled WGS sequence"/>
</dbReference>
<proteinExistence type="predicted"/>
<comment type="caution">
    <text evidence="1">The sequence shown here is derived from an EMBL/GenBank/DDBJ whole genome shotgun (WGS) entry which is preliminary data.</text>
</comment>
<reference evidence="1 2" key="1">
    <citation type="submission" date="2024-09" db="EMBL/GenBank/DDBJ databases">
        <authorList>
            <person name="Sun Q."/>
            <person name="Mori K."/>
        </authorList>
    </citation>
    <scope>NUCLEOTIDE SEQUENCE [LARGE SCALE GENOMIC DNA]</scope>
    <source>
        <strain evidence="1 2">NCAIM B.02301</strain>
    </source>
</reference>
<accession>A0ABV6NI50</accession>
<name>A0ABV6NI50_9BACI</name>
<gene>
    <name evidence="1" type="ORF">ACFFH4_15640</name>
</gene>